<name>A0ABV6Z6I5_UNCC1</name>
<proteinExistence type="inferred from homology"/>
<comment type="similarity">
    <text evidence="1">Belongs to the bacterial solute-binding protein 5 family.</text>
</comment>
<accession>A0ABV6Z6I5</accession>
<dbReference type="Gene3D" id="3.40.190.10">
    <property type="entry name" value="Periplasmic binding protein-like II"/>
    <property type="match status" value="1"/>
</dbReference>
<sequence>MRRLINYWKQGDANSNVPAKKAVLSSTPHDTLLRSLGADPQYLNPVLSNDSSSSRVEELIYDQMLKIDSSPDVNLVGRLAERWEVSDDKLIITFYLRKGIQWHDGQDFTADDVKFTFDVAMREDVPAVGLQSTVETLNKIEVLDPYTVAFHFRYPFSPGLLRVGAVYIVPEHRLNEKGLVLETEQGGKKEAVTFMTTDFNRNPIGTGPYRFQEWKTSQRINLIRNENYWDKDNFPRIEKVMFKIIPNSTVSFNVLQKGELDLSSVRPIQYLHFQRLKHLHQNFQTLKFYTPSLTYIAWNSRADNKFFSDRRVRTAMTHALDRAAFVEKIEYNLAKIVSGPFYLKSWAYNPNIKPLPYDLEKAAQLLNEAGWQDNDGDGILDKNGLKFEFELIINAESASFTQLASIIQANLKKLFIEAKIKAFEWSVFLERKRHGEFDATMGAWHLSVDPDQYSLWHSSQVEVGNNQIGYANEEVDKLLEAGRREFERNKRQEIYWKIHEILHHDQPYTFIDCYMQTYVIAKRVENYEVSPYGLFEFFPGPLSWSLK</sequence>
<evidence type="ECO:0000313" key="5">
    <source>
        <dbReference type="EMBL" id="MFC1854043.1"/>
    </source>
</evidence>
<dbReference type="Gene3D" id="3.90.76.10">
    <property type="entry name" value="Dipeptide-binding Protein, Domain 1"/>
    <property type="match status" value="1"/>
</dbReference>
<gene>
    <name evidence="5" type="ORF">ACFL27_27995</name>
</gene>
<dbReference type="CDD" id="cd08514">
    <property type="entry name" value="PBP2_AppA_like"/>
    <property type="match status" value="1"/>
</dbReference>
<feature type="domain" description="Solute-binding protein family 5" evidence="4">
    <location>
        <begin position="75"/>
        <end position="458"/>
    </location>
</feature>
<feature type="non-terminal residue" evidence="5">
    <location>
        <position position="1"/>
    </location>
</feature>
<dbReference type="Proteomes" id="UP001594351">
    <property type="component" value="Unassembled WGS sequence"/>
</dbReference>
<keyword evidence="6" id="KW-1185">Reference proteome</keyword>
<reference evidence="5 6" key="1">
    <citation type="submission" date="2024-09" db="EMBL/GenBank/DDBJ databases">
        <title>Laminarin stimulates single cell rates of sulfate reduction while oxygen inhibits transcriptomic activity in coastal marine sediment.</title>
        <authorList>
            <person name="Lindsay M."/>
            <person name="Orcutt B."/>
            <person name="Emerson D."/>
            <person name="Stepanauskas R."/>
            <person name="D'Angelo T."/>
        </authorList>
    </citation>
    <scope>NUCLEOTIDE SEQUENCE [LARGE SCALE GENOMIC DNA]</scope>
    <source>
        <strain evidence="5">SAG AM-311-K15</strain>
    </source>
</reference>
<protein>
    <submittedName>
        <fullName evidence="5">Peptide-binding protein</fullName>
    </submittedName>
</protein>
<dbReference type="Pfam" id="PF00496">
    <property type="entry name" value="SBP_bac_5"/>
    <property type="match status" value="1"/>
</dbReference>
<evidence type="ECO:0000259" key="4">
    <source>
        <dbReference type="Pfam" id="PF00496"/>
    </source>
</evidence>
<dbReference type="PIRSF" id="PIRSF002741">
    <property type="entry name" value="MppA"/>
    <property type="match status" value="1"/>
</dbReference>
<keyword evidence="2" id="KW-0813">Transport</keyword>
<dbReference type="InterPro" id="IPR030678">
    <property type="entry name" value="Peptide/Ni-bd"/>
</dbReference>
<evidence type="ECO:0000256" key="1">
    <source>
        <dbReference type="ARBA" id="ARBA00005695"/>
    </source>
</evidence>
<dbReference type="PANTHER" id="PTHR30290:SF9">
    <property type="entry name" value="OLIGOPEPTIDE-BINDING PROTEIN APPA"/>
    <property type="match status" value="1"/>
</dbReference>
<evidence type="ECO:0000256" key="2">
    <source>
        <dbReference type="ARBA" id="ARBA00022448"/>
    </source>
</evidence>
<dbReference type="InterPro" id="IPR039424">
    <property type="entry name" value="SBP_5"/>
</dbReference>
<keyword evidence="3" id="KW-0732">Signal</keyword>
<dbReference type="EMBL" id="JBHPBY010000692">
    <property type="protein sequence ID" value="MFC1854043.1"/>
    <property type="molecule type" value="Genomic_DNA"/>
</dbReference>
<dbReference type="Gene3D" id="3.10.105.10">
    <property type="entry name" value="Dipeptide-binding Protein, Domain 3"/>
    <property type="match status" value="1"/>
</dbReference>
<evidence type="ECO:0000313" key="6">
    <source>
        <dbReference type="Proteomes" id="UP001594351"/>
    </source>
</evidence>
<dbReference type="PANTHER" id="PTHR30290">
    <property type="entry name" value="PERIPLASMIC BINDING COMPONENT OF ABC TRANSPORTER"/>
    <property type="match status" value="1"/>
</dbReference>
<evidence type="ECO:0000256" key="3">
    <source>
        <dbReference type="ARBA" id="ARBA00022729"/>
    </source>
</evidence>
<organism evidence="5 6">
    <name type="scientific">candidate division CSSED10-310 bacterium</name>
    <dbReference type="NCBI Taxonomy" id="2855610"/>
    <lineage>
        <taxon>Bacteria</taxon>
        <taxon>Bacteria division CSSED10-310</taxon>
    </lineage>
</organism>
<dbReference type="SUPFAM" id="SSF53850">
    <property type="entry name" value="Periplasmic binding protein-like II"/>
    <property type="match status" value="1"/>
</dbReference>
<dbReference type="InterPro" id="IPR000914">
    <property type="entry name" value="SBP_5_dom"/>
</dbReference>
<comment type="caution">
    <text evidence="5">The sequence shown here is derived from an EMBL/GenBank/DDBJ whole genome shotgun (WGS) entry which is preliminary data.</text>
</comment>